<reference evidence="1" key="1">
    <citation type="submission" date="2023-04" db="EMBL/GenBank/DDBJ databases">
        <title>A chromosome-level genome assembly of the parasitoid wasp Eretmocerus hayati.</title>
        <authorList>
            <person name="Zhong Y."/>
            <person name="Liu S."/>
            <person name="Liu Y."/>
        </authorList>
    </citation>
    <scope>NUCLEOTIDE SEQUENCE</scope>
    <source>
        <strain evidence="1">ZJU_SS_LIU_2023</strain>
    </source>
</reference>
<comment type="caution">
    <text evidence="1">The sequence shown here is derived from an EMBL/GenBank/DDBJ whole genome shotgun (WGS) entry which is preliminary data.</text>
</comment>
<keyword evidence="2" id="KW-1185">Reference proteome</keyword>
<proteinExistence type="predicted"/>
<organism evidence="1 2">
    <name type="scientific">Eretmocerus hayati</name>
    <dbReference type="NCBI Taxonomy" id="131215"/>
    <lineage>
        <taxon>Eukaryota</taxon>
        <taxon>Metazoa</taxon>
        <taxon>Ecdysozoa</taxon>
        <taxon>Arthropoda</taxon>
        <taxon>Hexapoda</taxon>
        <taxon>Insecta</taxon>
        <taxon>Pterygota</taxon>
        <taxon>Neoptera</taxon>
        <taxon>Endopterygota</taxon>
        <taxon>Hymenoptera</taxon>
        <taxon>Apocrita</taxon>
        <taxon>Proctotrupomorpha</taxon>
        <taxon>Chalcidoidea</taxon>
        <taxon>Aphelinidae</taxon>
        <taxon>Aphelininae</taxon>
        <taxon>Eretmocerus</taxon>
    </lineage>
</organism>
<evidence type="ECO:0000313" key="2">
    <source>
        <dbReference type="Proteomes" id="UP001239111"/>
    </source>
</evidence>
<gene>
    <name evidence="1" type="ORF">QAD02_010181</name>
</gene>
<sequence length="732" mass="83763">MSACSLLLCISLLIGITVVAAKIRTCDKSSTELLTAGNKSARGKGSRLIGRDVICMTPECIHTASTILGNMDPDVDPCDNFYQFACGSFIKNTVIPDDQPSVDTFSMIDDDLQMQLRTSIEEEIKPNESRAFKLAKTLYQTCMDRSSIEEQGLQPLMEVLEALGGWPVLLENWDESNFDWQTSVYRNRKIGYSVDHFLSFDIDVDPKNSTQRMLTLDQAWLSLPREYLTKGLDDEIVKVYYDYMVDVAVILGAERNRAETEMMETLHFEMALANISLPSERRRNASELYNPMTLYELSARFPSIPWTEYLDALLSPHASLQKNEIINLREPQFLANLEALLKDSPKKVQANYAIWRVVRDSVDYLDEEIRRRQLAYWTEVTGETEREPRWQECVGVVSSSLSLSVAALYVRKYFDEEAKKNVVDMVTDIRREFRKIMEKVDWMDERTRRAALEKVDAMSSFIAYPDELLDDSKLEQFYAALELSEGNYLESVLNVTLFATEYSISQLRLPVNKSDWITYGDSAVVNAYYSPNDNSMQFPAGILQGEFFSKDRPQYMNYGAIGFVMGHEITHGFDDQGSQYDKNGDLVEWWAEETKQKFLQKAQCIIHQYGNYTDKEVGMNLNGINTQGENIADNGGIKEAYLAYEDWVRRNGPEPLLPGLDYSPQQMFWISAANVWCTKTRTEMLKLDIVTDEHSPGEFRVVGPMSNMPEFAKDFKCPKGSNMNPEKRCSVW</sequence>
<accession>A0ACC2NC53</accession>
<dbReference type="Proteomes" id="UP001239111">
    <property type="component" value="Chromosome 4"/>
</dbReference>
<evidence type="ECO:0000313" key="1">
    <source>
        <dbReference type="EMBL" id="KAJ8668518.1"/>
    </source>
</evidence>
<protein>
    <submittedName>
        <fullName evidence="1">Uncharacterized protein</fullName>
    </submittedName>
</protein>
<dbReference type="EMBL" id="CM056744">
    <property type="protein sequence ID" value="KAJ8668518.1"/>
    <property type="molecule type" value="Genomic_DNA"/>
</dbReference>
<name>A0ACC2NC53_9HYME</name>